<dbReference type="OrthoDB" id="124855at2759"/>
<name>A0A9P1NBA5_9PELO</name>
<evidence type="ECO:0000256" key="2">
    <source>
        <dbReference type="ARBA" id="ARBA00022853"/>
    </source>
</evidence>
<keyword evidence="9" id="KW-1185">Reference proteome</keyword>
<evidence type="ECO:0000313" key="9">
    <source>
        <dbReference type="Proteomes" id="UP001152747"/>
    </source>
</evidence>
<dbReference type="AlphaFoldDB" id="A0A9P1NBA5"/>
<sequence length="714" mass="83238">MAPHYKAGTKIFSKRRGEMFLAQIVKVNVRKNPADPIYTIRYVGKYSRYPEKVKHSESSRKFIKSNMNPIAEARYLMDGCAGTDSRDQQIQHQPSKPSAPGSSRRSREEIWGVDPPKVPWAPTVFRERELQLSEALVEVLKKNSEMIRHKYLPKLPAKFTVAEIIKEFENSIDNRPVIFESIIRDNFLNRVFIGIFNKILRKQLISEFEYHQLDQFEKSIDNFKPSEYYGIAPLIRCLEHYFKDRKLNFEFYMMFKDLMSFLRKNLIKFYYGTDYYELSPEDYIDVAPRKRSRDSETPTTVSWGIPRNLQYASDSECEEYFSENEEESGFLTMPVKLKEVLKMSSEKIRQKYLPILPAEITVVQIIKDFEESLGNMPEKSDFYLDREKFRNFFWVRLIDMFNMQHRALLISEFEYFQLDQFIIEKKSINPGDEFKPSEYYGIVPLIRCLEHFIKNRIVDFDIKGVVKKFMWYLVKNCSKYFSSTTYYELAPEDYQEIVPRKRARRSRSTVPPTTVPVDLEVIEPSSTSEIVKVEPLNQENISTVSSSTVLSSTVLPDALKTEVQDDLEIFDPTSNQFLNFHFQRSDSTEVEVEQNFERILCLSLTTRATTTVSSPTVSSPTVSSPDIKVEDISDNESEVSSSTPNLVKLSPTPTVPSATICRRMKREVRSHIHCQLQRSKILAKKWRILEHQETCDVSKSGNLQNNFGISICVE</sequence>
<dbReference type="GO" id="GO:0006325">
    <property type="term" value="P:chromatin organization"/>
    <property type="evidence" value="ECO:0007669"/>
    <property type="project" value="UniProtKB-KW"/>
</dbReference>
<feature type="region of interest" description="Disordered" evidence="6">
    <location>
        <begin position="612"/>
        <end position="649"/>
    </location>
</feature>
<evidence type="ECO:0000256" key="5">
    <source>
        <dbReference type="ARBA" id="ARBA00023242"/>
    </source>
</evidence>
<evidence type="ECO:0000259" key="7">
    <source>
        <dbReference type="Pfam" id="PF05712"/>
    </source>
</evidence>
<dbReference type="GO" id="GO:0006355">
    <property type="term" value="P:regulation of DNA-templated transcription"/>
    <property type="evidence" value="ECO:0007669"/>
    <property type="project" value="InterPro"/>
</dbReference>
<dbReference type="GO" id="GO:0005634">
    <property type="term" value="C:nucleus"/>
    <property type="evidence" value="ECO:0007669"/>
    <property type="project" value="UniProtKB-SubCell"/>
</dbReference>
<feature type="compositionally biased region" description="Polar residues" evidence="6">
    <location>
        <begin position="90"/>
        <end position="103"/>
    </location>
</feature>
<protein>
    <recommendedName>
        <fullName evidence="7">MRG domain-containing protein</fullName>
    </recommendedName>
</protein>
<proteinExistence type="predicted"/>
<keyword evidence="3" id="KW-0805">Transcription regulation</keyword>
<dbReference type="InterPro" id="IPR008676">
    <property type="entry name" value="MRG"/>
</dbReference>
<dbReference type="Gene3D" id="1.10.274.30">
    <property type="entry name" value="MRG domain"/>
    <property type="match status" value="2"/>
</dbReference>
<dbReference type="Proteomes" id="UP001152747">
    <property type="component" value="Unassembled WGS sequence"/>
</dbReference>
<comment type="caution">
    <text evidence="8">The sequence shown here is derived from an EMBL/GenBank/DDBJ whole genome shotgun (WGS) entry which is preliminary data.</text>
</comment>
<comment type="subcellular location">
    <subcellularLocation>
        <location evidence="1">Nucleus</location>
    </subcellularLocation>
</comment>
<dbReference type="PROSITE" id="PS51640">
    <property type="entry name" value="MRG"/>
    <property type="match status" value="2"/>
</dbReference>
<feature type="region of interest" description="Disordered" evidence="6">
    <location>
        <begin position="82"/>
        <end position="108"/>
    </location>
</feature>
<feature type="domain" description="MRG" evidence="7">
    <location>
        <begin position="128"/>
        <end position="275"/>
    </location>
</feature>
<dbReference type="PANTHER" id="PTHR10880:SF48">
    <property type="entry name" value="MORTALITY FACTOR 4 LIKE 2"/>
    <property type="match status" value="1"/>
</dbReference>
<organism evidence="8 9">
    <name type="scientific">Caenorhabditis angaria</name>
    <dbReference type="NCBI Taxonomy" id="860376"/>
    <lineage>
        <taxon>Eukaryota</taxon>
        <taxon>Metazoa</taxon>
        <taxon>Ecdysozoa</taxon>
        <taxon>Nematoda</taxon>
        <taxon>Chromadorea</taxon>
        <taxon>Rhabditida</taxon>
        <taxon>Rhabditina</taxon>
        <taxon>Rhabditomorpha</taxon>
        <taxon>Rhabditoidea</taxon>
        <taxon>Rhabditidae</taxon>
        <taxon>Peloderinae</taxon>
        <taxon>Caenorhabditis</taxon>
    </lineage>
</organism>
<accession>A0A9P1NBA5</accession>
<feature type="compositionally biased region" description="Polar residues" evidence="6">
    <location>
        <begin position="638"/>
        <end position="649"/>
    </location>
</feature>
<evidence type="ECO:0000313" key="8">
    <source>
        <dbReference type="EMBL" id="CAI5456595.1"/>
    </source>
</evidence>
<keyword evidence="4" id="KW-0804">Transcription</keyword>
<reference evidence="8" key="1">
    <citation type="submission" date="2022-11" db="EMBL/GenBank/DDBJ databases">
        <authorList>
            <person name="Kikuchi T."/>
        </authorList>
    </citation>
    <scope>NUCLEOTIDE SEQUENCE</scope>
    <source>
        <strain evidence="8">PS1010</strain>
    </source>
</reference>
<dbReference type="InterPro" id="IPR026541">
    <property type="entry name" value="MRG_dom"/>
</dbReference>
<evidence type="ECO:0000256" key="3">
    <source>
        <dbReference type="ARBA" id="ARBA00023015"/>
    </source>
</evidence>
<evidence type="ECO:0000256" key="4">
    <source>
        <dbReference type="ARBA" id="ARBA00023163"/>
    </source>
</evidence>
<dbReference type="PANTHER" id="PTHR10880">
    <property type="entry name" value="MORTALITY FACTOR 4-LIKE PROTEIN"/>
    <property type="match status" value="1"/>
</dbReference>
<keyword evidence="2" id="KW-0156">Chromatin regulator</keyword>
<dbReference type="Pfam" id="PF05712">
    <property type="entry name" value="MRG"/>
    <property type="match status" value="2"/>
</dbReference>
<dbReference type="InterPro" id="IPR038217">
    <property type="entry name" value="MRG_C_sf"/>
</dbReference>
<evidence type="ECO:0000256" key="1">
    <source>
        <dbReference type="ARBA" id="ARBA00004123"/>
    </source>
</evidence>
<dbReference type="GO" id="GO:0035267">
    <property type="term" value="C:NuA4 histone acetyltransferase complex"/>
    <property type="evidence" value="ECO:0007669"/>
    <property type="project" value="TreeGrafter"/>
</dbReference>
<feature type="domain" description="MRG" evidence="7">
    <location>
        <begin position="316"/>
        <end position="487"/>
    </location>
</feature>
<gene>
    <name evidence="8" type="ORF">CAMP_LOCUS19232</name>
</gene>
<evidence type="ECO:0000256" key="6">
    <source>
        <dbReference type="SAM" id="MobiDB-lite"/>
    </source>
</evidence>
<dbReference type="EMBL" id="CANHGI010000006">
    <property type="protein sequence ID" value="CAI5456595.1"/>
    <property type="molecule type" value="Genomic_DNA"/>
</dbReference>
<keyword evidence="5" id="KW-0539">Nucleus</keyword>
<feature type="compositionally biased region" description="Low complexity" evidence="6">
    <location>
        <begin position="612"/>
        <end position="625"/>
    </location>
</feature>